<dbReference type="EMBL" id="GL890931">
    <property type="protein sequence ID" value="EGJ31837.1"/>
    <property type="molecule type" value="Genomic_DNA"/>
</dbReference>
<reference evidence="2" key="1">
    <citation type="journal article" date="2011" name="Proc. Natl. Acad. Sci. U.S.A.">
        <title>Genomic insights into the physiology and ecology of the marine filamentous cyanobacterium Lyngbya majuscula.</title>
        <authorList>
            <person name="Jones A.C."/>
            <person name="Monroe E.A."/>
            <person name="Podell S."/>
            <person name="Hess W.R."/>
            <person name="Klages S."/>
            <person name="Esquenazi E."/>
            <person name="Niessen S."/>
            <person name="Hoover H."/>
            <person name="Rothmann M."/>
            <person name="Lasken R.S."/>
            <person name="Yates J.R.III."/>
            <person name="Reinhardt R."/>
            <person name="Kube M."/>
            <person name="Burkart M.D."/>
            <person name="Allen E.E."/>
            <person name="Dorrestein P.C."/>
            <person name="Gerwick W.H."/>
            <person name="Gerwick L."/>
        </authorList>
    </citation>
    <scope>NUCLEOTIDE SEQUENCE [LARGE SCALE GENOMIC DNA]</scope>
    <source>
        <strain evidence="2">3L</strain>
    </source>
</reference>
<protein>
    <submittedName>
        <fullName evidence="1">Uncharacterized protein</fullName>
    </submittedName>
</protein>
<proteinExistence type="predicted"/>
<dbReference type="HOGENOM" id="CLU_2872990_0_0_3"/>
<gene>
    <name evidence="1" type="ORF">LYNGBM3L_33250</name>
</gene>
<name>F4XUL2_9CYAN</name>
<keyword evidence="2" id="KW-1185">Reference proteome</keyword>
<organism evidence="1 2">
    <name type="scientific">Moorena producens 3L</name>
    <dbReference type="NCBI Taxonomy" id="489825"/>
    <lineage>
        <taxon>Bacteria</taxon>
        <taxon>Bacillati</taxon>
        <taxon>Cyanobacteriota</taxon>
        <taxon>Cyanophyceae</taxon>
        <taxon>Coleofasciculales</taxon>
        <taxon>Coleofasciculaceae</taxon>
        <taxon>Moorena</taxon>
    </lineage>
</organism>
<dbReference type="Proteomes" id="UP000003959">
    <property type="component" value="Unassembled WGS sequence"/>
</dbReference>
<sequence>MDMILYQIVKLSEFAHPTVLSTFNIPTFNLQHPNLQPSTSQPSTFNIPTFNIPTNQTLDEVASS</sequence>
<accession>F4XUL2</accession>
<dbReference type="AlphaFoldDB" id="F4XUL2"/>
<evidence type="ECO:0000313" key="2">
    <source>
        <dbReference type="Proteomes" id="UP000003959"/>
    </source>
</evidence>
<feature type="non-terminal residue" evidence="1">
    <location>
        <position position="64"/>
    </location>
</feature>
<evidence type="ECO:0000313" key="1">
    <source>
        <dbReference type="EMBL" id="EGJ31837.1"/>
    </source>
</evidence>